<keyword evidence="3" id="KW-1185">Reference proteome</keyword>
<proteinExistence type="predicted"/>
<comment type="caution">
    <text evidence="2">The sequence shown here is derived from an EMBL/GenBank/DDBJ whole genome shotgun (WGS) entry which is preliminary data.</text>
</comment>
<evidence type="ECO:0000313" key="3">
    <source>
        <dbReference type="Proteomes" id="UP001642484"/>
    </source>
</evidence>
<dbReference type="SUPFAM" id="SSF47473">
    <property type="entry name" value="EF-hand"/>
    <property type="match status" value="1"/>
</dbReference>
<gene>
    <name evidence="2" type="ORF">CCMP2556_LOCUS14626</name>
</gene>
<name>A0ABP0K574_9DINO</name>
<dbReference type="Proteomes" id="UP001642484">
    <property type="component" value="Unassembled WGS sequence"/>
</dbReference>
<evidence type="ECO:0008006" key="4">
    <source>
        <dbReference type="Google" id="ProtNLM"/>
    </source>
</evidence>
<dbReference type="InterPro" id="IPR011992">
    <property type="entry name" value="EF-hand-dom_pair"/>
</dbReference>
<evidence type="ECO:0000313" key="2">
    <source>
        <dbReference type="EMBL" id="CAK9021928.1"/>
    </source>
</evidence>
<feature type="compositionally biased region" description="Low complexity" evidence="1">
    <location>
        <begin position="57"/>
        <end position="72"/>
    </location>
</feature>
<protein>
    <recommendedName>
        <fullName evidence="4">EF-hand domain-containing protein</fullName>
    </recommendedName>
</protein>
<accession>A0ABP0K574</accession>
<feature type="region of interest" description="Disordered" evidence="1">
    <location>
        <begin position="57"/>
        <end position="88"/>
    </location>
</feature>
<evidence type="ECO:0000256" key="1">
    <source>
        <dbReference type="SAM" id="MobiDB-lite"/>
    </source>
</evidence>
<dbReference type="Gene3D" id="1.10.238.10">
    <property type="entry name" value="EF-hand"/>
    <property type="match status" value="1"/>
</dbReference>
<organism evidence="2 3">
    <name type="scientific">Durusdinium trenchii</name>
    <dbReference type="NCBI Taxonomy" id="1381693"/>
    <lineage>
        <taxon>Eukaryota</taxon>
        <taxon>Sar</taxon>
        <taxon>Alveolata</taxon>
        <taxon>Dinophyceae</taxon>
        <taxon>Suessiales</taxon>
        <taxon>Symbiodiniaceae</taxon>
        <taxon>Durusdinium</taxon>
    </lineage>
</organism>
<dbReference type="EMBL" id="CAXAMN010007557">
    <property type="protein sequence ID" value="CAK9021928.1"/>
    <property type="molecule type" value="Genomic_DNA"/>
</dbReference>
<feature type="region of interest" description="Disordered" evidence="1">
    <location>
        <begin position="1"/>
        <end position="29"/>
    </location>
</feature>
<reference evidence="2 3" key="1">
    <citation type="submission" date="2024-02" db="EMBL/GenBank/DDBJ databases">
        <authorList>
            <person name="Chen Y."/>
            <person name="Shah S."/>
            <person name="Dougan E. K."/>
            <person name="Thang M."/>
            <person name="Chan C."/>
        </authorList>
    </citation>
    <scope>NUCLEOTIDE SEQUENCE [LARGE SCALE GENOMIC DNA]</scope>
</reference>
<sequence>MPLSRPKSDSALTKADHARRPSLSCKDFNKDRTAARDLKGRSSRLAALKERRLASLSPEAEAESAAAPPLVRAPRRQSTVARTAMPDAQSKAWHRKRVEQLFSDMDYKCLGEVSLHDLRRSFGEMNMAIDVDTFCQYKQRLLAPNCDSVDIKSFVTFHQAVWENQPVAVRRFAGCPEATSGTGSLCVGQSPKSRSRLPGLKLQGSSRGLLNEAEDNEDQLRAAFYRYTNGQLYLSRNQMPAVLKDLGITIPDANACQLDKDFFQTFCDHEFNSADENKDGKVSFQECIAYQNRYLSMMQATSLGIIKSFRHSVLQSS</sequence>